<feature type="signal peptide" evidence="2">
    <location>
        <begin position="1"/>
        <end position="24"/>
    </location>
</feature>
<name>A0AA39CC76_9EURO</name>
<organism evidence="3 4">
    <name type="scientific">Cladophialophora chaetospira</name>
    <dbReference type="NCBI Taxonomy" id="386627"/>
    <lineage>
        <taxon>Eukaryota</taxon>
        <taxon>Fungi</taxon>
        <taxon>Dikarya</taxon>
        <taxon>Ascomycota</taxon>
        <taxon>Pezizomycotina</taxon>
        <taxon>Eurotiomycetes</taxon>
        <taxon>Chaetothyriomycetidae</taxon>
        <taxon>Chaetothyriales</taxon>
        <taxon>Herpotrichiellaceae</taxon>
        <taxon>Cladophialophora</taxon>
    </lineage>
</organism>
<dbReference type="EMBL" id="JAPDRK010000024">
    <property type="protein sequence ID" value="KAJ9602958.1"/>
    <property type="molecule type" value="Genomic_DNA"/>
</dbReference>
<evidence type="ECO:0008006" key="5">
    <source>
        <dbReference type="Google" id="ProtNLM"/>
    </source>
</evidence>
<protein>
    <recommendedName>
        <fullName evidence="5">Extracellular membrane protein CFEM domain-containing protein</fullName>
    </recommendedName>
</protein>
<dbReference type="Proteomes" id="UP001172673">
    <property type="component" value="Unassembled WGS sequence"/>
</dbReference>
<evidence type="ECO:0000313" key="3">
    <source>
        <dbReference type="EMBL" id="KAJ9602958.1"/>
    </source>
</evidence>
<feature type="compositionally biased region" description="Low complexity" evidence="1">
    <location>
        <begin position="139"/>
        <end position="239"/>
    </location>
</feature>
<accession>A0AA39CC76</accession>
<gene>
    <name evidence="3" type="ORF">H2200_012738</name>
</gene>
<keyword evidence="4" id="KW-1185">Reference proteome</keyword>
<feature type="region of interest" description="Disordered" evidence="1">
    <location>
        <begin position="139"/>
        <end position="242"/>
    </location>
</feature>
<dbReference type="AlphaFoldDB" id="A0AA39CC76"/>
<evidence type="ECO:0000256" key="1">
    <source>
        <dbReference type="SAM" id="MobiDB-lite"/>
    </source>
</evidence>
<proteinExistence type="predicted"/>
<keyword evidence="2" id="KW-0732">Signal</keyword>
<comment type="caution">
    <text evidence="3">The sequence shown here is derived from an EMBL/GenBank/DDBJ whole genome shotgun (WGS) entry which is preliminary data.</text>
</comment>
<evidence type="ECO:0000256" key="2">
    <source>
        <dbReference type="SAM" id="SignalP"/>
    </source>
</evidence>
<reference evidence="3" key="1">
    <citation type="submission" date="2022-10" db="EMBL/GenBank/DDBJ databases">
        <title>Culturing micro-colonial fungi from biological soil crusts in the Mojave desert and describing Neophaeococcomyces mojavensis, and introducing the new genera and species Taxawa tesnikishii.</title>
        <authorList>
            <person name="Kurbessoian T."/>
            <person name="Stajich J.E."/>
        </authorList>
    </citation>
    <scope>NUCLEOTIDE SEQUENCE</scope>
    <source>
        <strain evidence="3">TK_41</strain>
    </source>
</reference>
<feature type="chain" id="PRO_5041380765" description="Extracellular membrane protein CFEM domain-containing protein" evidence="2">
    <location>
        <begin position="25"/>
        <end position="280"/>
    </location>
</feature>
<sequence length="280" mass="27745">MELRRRTGLALSILLYTLIETSSATASFSAIQPIVGFSTSCTLAYNTPVSRCDINDFQGVGGKGSCSADCQSSLIASQIFVQRLCAGQQADGSSVIGHLFTGDIVNFLCGDNNAAAPTAATTQANTAATQATTQANTAATQATTQSSMSMASNSVSSTTKTSSSGSAASNASVSGTTLATSTSSQSTKASSSTSNSIPTSTESETSSLPSASSSSRSSSTSSSASATRTSNSGGSTSSDSGGGSPFDGTFVAAASQQTLQPKLLILSCIVALILAVSCNG</sequence>
<evidence type="ECO:0000313" key="4">
    <source>
        <dbReference type="Proteomes" id="UP001172673"/>
    </source>
</evidence>